<organism evidence="3 4">
    <name type="scientific">Deinococcus marmoris</name>
    <dbReference type="NCBI Taxonomy" id="249408"/>
    <lineage>
        <taxon>Bacteria</taxon>
        <taxon>Thermotogati</taxon>
        <taxon>Deinococcota</taxon>
        <taxon>Deinococci</taxon>
        <taxon>Deinococcales</taxon>
        <taxon>Deinococcaceae</taxon>
        <taxon>Deinococcus</taxon>
    </lineage>
</organism>
<dbReference type="Pfam" id="PF03795">
    <property type="entry name" value="YCII"/>
    <property type="match status" value="1"/>
</dbReference>
<dbReference type="PANTHER" id="PTHR37828">
    <property type="entry name" value="GSR2449 PROTEIN"/>
    <property type="match status" value="1"/>
</dbReference>
<gene>
    <name evidence="3" type="ORF">BOO71_0012142</name>
</gene>
<protein>
    <recommendedName>
        <fullName evidence="2">YCII-related domain-containing protein</fullName>
    </recommendedName>
</protein>
<evidence type="ECO:0000313" key="3">
    <source>
        <dbReference type="EMBL" id="OLV16337.1"/>
    </source>
</evidence>
<dbReference type="Gene3D" id="3.30.70.1060">
    <property type="entry name" value="Dimeric alpha+beta barrel"/>
    <property type="match status" value="1"/>
</dbReference>
<dbReference type="SUPFAM" id="SSF54909">
    <property type="entry name" value="Dimeric alpha+beta barrel"/>
    <property type="match status" value="1"/>
</dbReference>
<dbReference type="eggNOG" id="COG2350">
    <property type="taxonomic scope" value="Bacteria"/>
</dbReference>
<dbReference type="STRING" id="249408.BOO71_0012142"/>
<feature type="domain" description="YCII-related" evidence="2">
    <location>
        <begin position="13"/>
        <end position="86"/>
    </location>
</feature>
<dbReference type="Proteomes" id="UP000186607">
    <property type="component" value="Unassembled WGS sequence"/>
</dbReference>
<evidence type="ECO:0000256" key="1">
    <source>
        <dbReference type="ARBA" id="ARBA00007689"/>
    </source>
</evidence>
<accession>A0A1U7NTV8</accession>
<dbReference type="InterPro" id="IPR005545">
    <property type="entry name" value="YCII"/>
</dbReference>
<keyword evidence="4" id="KW-1185">Reference proteome</keyword>
<reference evidence="3 4" key="1">
    <citation type="submission" date="2017-01" db="EMBL/GenBank/DDBJ databases">
        <title>Genome Analysis of Deinococcus marmoris KOPRI26562.</title>
        <authorList>
            <person name="Kim J.H."/>
            <person name="Oh H.-M."/>
        </authorList>
    </citation>
    <scope>NUCLEOTIDE SEQUENCE [LARGE SCALE GENOMIC DNA]</scope>
    <source>
        <strain evidence="3 4">KOPRI26562</strain>
    </source>
</reference>
<dbReference type="EMBL" id="MSTI01000145">
    <property type="protein sequence ID" value="OLV16337.1"/>
    <property type="molecule type" value="Genomic_DNA"/>
</dbReference>
<name>A0A1U7NTV8_9DEIO</name>
<comment type="similarity">
    <text evidence="1">Belongs to the YciI family.</text>
</comment>
<dbReference type="RefSeq" id="WP_075835628.1">
    <property type="nucleotide sequence ID" value="NZ_MSTI01000145.1"/>
</dbReference>
<dbReference type="InterPro" id="IPR011008">
    <property type="entry name" value="Dimeric_a/b-barrel"/>
</dbReference>
<dbReference type="OrthoDB" id="9814407at2"/>
<proteinExistence type="inferred from homology"/>
<comment type="caution">
    <text evidence="3">The sequence shown here is derived from an EMBL/GenBank/DDBJ whole genome shotgun (WGS) entry which is preliminary data.</text>
</comment>
<sequence>MSQPTLWIIESRYTKSGDELAAVTPRHREWLDQHYRSGVFLTSGRKLDNTGGVLMAQAESEEQLRDIFKDDPFVLEGCSEYAFTPFTPVKRGRALELEGVALVE</sequence>
<dbReference type="AlphaFoldDB" id="A0A1U7NTV8"/>
<dbReference type="PANTHER" id="PTHR37828:SF1">
    <property type="entry name" value="YCII-RELATED DOMAIN-CONTAINING PROTEIN"/>
    <property type="match status" value="1"/>
</dbReference>
<evidence type="ECO:0000313" key="4">
    <source>
        <dbReference type="Proteomes" id="UP000186607"/>
    </source>
</evidence>
<evidence type="ECO:0000259" key="2">
    <source>
        <dbReference type="Pfam" id="PF03795"/>
    </source>
</evidence>